<evidence type="ECO:0000256" key="8">
    <source>
        <dbReference type="ARBA" id="ARBA00030039"/>
    </source>
</evidence>
<evidence type="ECO:0000313" key="10">
    <source>
        <dbReference type="Proteomes" id="UP000694853"/>
    </source>
</evidence>
<dbReference type="InterPro" id="IPR040260">
    <property type="entry name" value="RFA2-like"/>
</dbReference>
<dbReference type="PANTHER" id="PTHR13989:SF33">
    <property type="entry name" value="CST COMPLEX SUBUNIT STN1"/>
    <property type="match status" value="1"/>
</dbReference>
<dbReference type="GO" id="GO:0005634">
    <property type="term" value="C:nucleus"/>
    <property type="evidence" value="ECO:0007669"/>
    <property type="project" value="UniProtKB-SubCell"/>
</dbReference>
<dbReference type="GeneID" id="113869560"/>
<dbReference type="Proteomes" id="UP000694853">
    <property type="component" value="Unplaced"/>
</dbReference>
<evidence type="ECO:0000259" key="9">
    <source>
        <dbReference type="Pfam" id="PF01336"/>
    </source>
</evidence>
<accession>A0A8B8M1G6</accession>
<dbReference type="SUPFAM" id="SSF50249">
    <property type="entry name" value="Nucleic acid-binding proteins"/>
    <property type="match status" value="1"/>
</dbReference>
<dbReference type="Gene3D" id="2.40.50.140">
    <property type="entry name" value="Nucleic acid-binding proteins"/>
    <property type="match status" value="1"/>
</dbReference>
<dbReference type="AlphaFoldDB" id="A0A8B8M1G6"/>
<dbReference type="Pfam" id="PF01336">
    <property type="entry name" value="tRNA_anti-codon"/>
    <property type="match status" value="1"/>
</dbReference>
<comment type="subcellular location">
    <subcellularLocation>
        <location evidence="2">Chromosome</location>
        <location evidence="2">Telomere</location>
    </subcellularLocation>
    <subcellularLocation>
        <location evidence="1">Nucleus</location>
    </subcellularLocation>
</comment>
<evidence type="ECO:0000313" key="11">
    <source>
        <dbReference type="RefSeq" id="XP_027361743.1"/>
    </source>
</evidence>
<keyword evidence="5" id="KW-0779">Telomere</keyword>
<protein>
    <recommendedName>
        <fullName evidence="3">CST complex subunit STN1</fullName>
    </recommendedName>
    <alternativeName>
        <fullName evidence="8">Suppressor of cdc thirteen homolog</fullName>
    </alternativeName>
</protein>
<proteinExistence type="predicted"/>
<keyword evidence="6" id="KW-0238">DNA-binding</keyword>
<dbReference type="PANTHER" id="PTHR13989">
    <property type="entry name" value="REPLICATION PROTEIN A-RELATED"/>
    <property type="match status" value="1"/>
</dbReference>
<keyword evidence="10" id="KW-1185">Reference proteome</keyword>
<dbReference type="GO" id="GO:0000781">
    <property type="term" value="C:chromosome, telomeric region"/>
    <property type="evidence" value="ECO:0007669"/>
    <property type="project" value="UniProtKB-SubCell"/>
</dbReference>
<name>A0A8B8M1G6_ABRPR</name>
<evidence type="ECO:0000256" key="7">
    <source>
        <dbReference type="ARBA" id="ARBA00023242"/>
    </source>
</evidence>
<evidence type="ECO:0000256" key="4">
    <source>
        <dbReference type="ARBA" id="ARBA00022454"/>
    </source>
</evidence>
<dbReference type="InterPro" id="IPR004365">
    <property type="entry name" value="NA-bd_OB_tRNA"/>
</dbReference>
<evidence type="ECO:0000256" key="5">
    <source>
        <dbReference type="ARBA" id="ARBA00022895"/>
    </source>
</evidence>
<evidence type="ECO:0000256" key="2">
    <source>
        <dbReference type="ARBA" id="ARBA00004574"/>
    </source>
</evidence>
<dbReference type="KEGG" id="aprc:113869560"/>
<gene>
    <name evidence="11 12" type="primary">LOC113869560</name>
</gene>
<sequence length="162" mass="18095">MQKHVALRNTHVKLLGFDLVSLTQNGTSFQRRGIALSLVETLGTVTLRDMKPNKFLRFGIDDGTAFIPCILWLNHHSSSFLARRHPNPHDLHLAADAAARFAALVNIGAVVRVRGRLSSYQGAIQVTVSDVVVEKDPNAEILHWLDCVRLARHCYNLLNQPQ</sequence>
<evidence type="ECO:0000256" key="3">
    <source>
        <dbReference type="ARBA" id="ARBA00017411"/>
    </source>
</evidence>
<dbReference type="RefSeq" id="XP_027361743.1">
    <property type="nucleotide sequence ID" value="XM_027505942.1"/>
</dbReference>
<dbReference type="GO" id="GO:0003677">
    <property type="term" value="F:DNA binding"/>
    <property type="evidence" value="ECO:0007669"/>
    <property type="project" value="UniProtKB-KW"/>
</dbReference>
<feature type="domain" description="OB" evidence="9">
    <location>
        <begin position="43"/>
        <end position="132"/>
    </location>
</feature>
<dbReference type="RefSeq" id="XP_027361744.1">
    <property type="nucleotide sequence ID" value="XM_027505943.1"/>
</dbReference>
<dbReference type="InterPro" id="IPR012340">
    <property type="entry name" value="NA-bd_OB-fold"/>
</dbReference>
<reference evidence="10" key="1">
    <citation type="journal article" date="2019" name="Toxins">
        <title>Detection of Abrin-Like and Prepropulchellin-Like Toxin Genes and Transcripts Using Whole Genome Sequencing and Full-Length Transcript Sequencing of Abrus precatorius.</title>
        <authorList>
            <person name="Hovde B.T."/>
            <person name="Daligault H.E."/>
            <person name="Hanschen E.R."/>
            <person name="Kunde Y.A."/>
            <person name="Johnson M.B."/>
            <person name="Starkenburg S.R."/>
            <person name="Johnson S.L."/>
        </authorList>
    </citation>
    <scope>NUCLEOTIDE SEQUENCE [LARGE SCALE GENOMIC DNA]</scope>
</reference>
<reference evidence="11 12" key="2">
    <citation type="submission" date="2025-04" db="UniProtKB">
        <authorList>
            <consortium name="RefSeq"/>
        </authorList>
    </citation>
    <scope>IDENTIFICATION</scope>
    <source>
        <tissue evidence="11 12">Young leaves</tissue>
    </source>
</reference>
<evidence type="ECO:0000256" key="6">
    <source>
        <dbReference type="ARBA" id="ARBA00023125"/>
    </source>
</evidence>
<keyword evidence="4" id="KW-0158">Chromosome</keyword>
<evidence type="ECO:0000256" key="1">
    <source>
        <dbReference type="ARBA" id="ARBA00004123"/>
    </source>
</evidence>
<keyword evidence="7" id="KW-0539">Nucleus</keyword>
<organism evidence="10 11">
    <name type="scientific">Abrus precatorius</name>
    <name type="common">Indian licorice</name>
    <name type="synonym">Glycine abrus</name>
    <dbReference type="NCBI Taxonomy" id="3816"/>
    <lineage>
        <taxon>Eukaryota</taxon>
        <taxon>Viridiplantae</taxon>
        <taxon>Streptophyta</taxon>
        <taxon>Embryophyta</taxon>
        <taxon>Tracheophyta</taxon>
        <taxon>Spermatophyta</taxon>
        <taxon>Magnoliopsida</taxon>
        <taxon>eudicotyledons</taxon>
        <taxon>Gunneridae</taxon>
        <taxon>Pentapetalae</taxon>
        <taxon>rosids</taxon>
        <taxon>fabids</taxon>
        <taxon>Fabales</taxon>
        <taxon>Fabaceae</taxon>
        <taxon>Papilionoideae</taxon>
        <taxon>50 kb inversion clade</taxon>
        <taxon>NPAAA clade</taxon>
        <taxon>indigoferoid/millettioid clade</taxon>
        <taxon>Abreae</taxon>
        <taxon>Abrus</taxon>
    </lineage>
</organism>
<evidence type="ECO:0000313" key="12">
    <source>
        <dbReference type="RefSeq" id="XP_027361744.1"/>
    </source>
</evidence>